<keyword evidence="1" id="KW-0472">Membrane</keyword>
<feature type="transmembrane region" description="Helical" evidence="1">
    <location>
        <begin position="62"/>
        <end position="82"/>
    </location>
</feature>
<feature type="transmembrane region" description="Helical" evidence="1">
    <location>
        <begin position="20"/>
        <end position="42"/>
    </location>
</feature>
<sequence length="178" mass="18311">MSTTPSGPARPATIRWAVGLMYLGAAWFAVVGIVLLIVIEMMRRDLRTAADVGAFPAGSSGFAVGLAVALAVTALATVALWVWMAVMNRKGRPWARLVATALGAVAVLGIVGDLTGPGGLTTTDRPGLPDDAVLPAAEIALAVQLATLVLIAVILVLLWRRESSEFYAAASAPPRPGG</sequence>
<feature type="transmembrane region" description="Helical" evidence="1">
    <location>
        <begin position="94"/>
        <end position="112"/>
    </location>
</feature>
<feature type="transmembrane region" description="Helical" evidence="1">
    <location>
        <begin position="132"/>
        <end position="159"/>
    </location>
</feature>
<evidence type="ECO:0000256" key="1">
    <source>
        <dbReference type="SAM" id="Phobius"/>
    </source>
</evidence>
<evidence type="ECO:0008006" key="4">
    <source>
        <dbReference type="Google" id="ProtNLM"/>
    </source>
</evidence>
<evidence type="ECO:0000313" key="2">
    <source>
        <dbReference type="EMBL" id="MFD1719613.1"/>
    </source>
</evidence>
<evidence type="ECO:0000313" key="3">
    <source>
        <dbReference type="Proteomes" id="UP001597277"/>
    </source>
</evidence>
<keyword evidence="1" id="KW-1133">Transmembrane helix</keyword>
<name>A0ABW4L7U4_9MICO</name>
<gene>
    <name evidence="2" type="ORF">ACFSE6_17345</name>
</gene>
<reference evidence="3" key="1">
    <citation type="journal article" date="2019" name="Int. J. Syst. Evol. Microbiol.">
        <title>The Global Catalogue of Microorganisms (GCM) 10K type strain sequencing project: providing services to taxonomists for standard genome sequencing and annotation.</title>
        <authorList>
            <consortium name="The Broad Institute Genomics Platform"/>
            <consortium name="The Broad Institute Genome Sequencing Center for Infectious Disease"/>
            <person name="Wu L."/>
            <person name="Ma J."/>
        </authorList>
    </citation>
    <scope>NUCLEOTIDE SEQUENCE [LARGE SCALE GENOMIC DNA]</scope>
    <source>
        <strain evidence="3">JCM 17130</strain>
    </source>
</reference>
<organism evidence="2 3">
    <name type="scientific">Georgenia deserti</name>
    <dbReference type="NCBI Taxonomy" id="2093781"/>
    <lineage>
        <taxon>Bacteria</taxon>
        <taxon>Bacillati</taxon>
        <taxon>Actinomycetota</taxon>
        <taxon>Actinomycetes</taxon>
        <taxon>Micrococcales</taxon>
        <taxon>Bogoriellaceae</taxon>
        <taxon>Georgenia</taxon>
    </lineage>
</organism>
<proteinExistence type="predicted"/>
<accession>A0ABW4L7U4</accession>
<dbReference type="RefSeq" id="WP_388010264.1">
    <property type="nucleotide sequence ID" value="NZ_JBHUEE010000011.1"/>
</dbReference>
<keyword evidence="1" id="KW-0812">Transmembrane</keyword>
<keyword evidence="3" id="KW-1185">Reference proteome</keyword>
<dbReference type="Proteomes" id="UP001597277">
    <property type="component" value="Unassembled WGS sequence"/>
</dbReference>
<protein>
    <recommendedName>
        <fullName evidence="4">DUF2567 domain-containing protein</fullName>
    </recommendedName>
</protein>
<dbReference type="EMBL" id="JBHUEE010000011">
    <property type="protein sequence ID" value="MFD1719613.1"/>
    <property type="molecule type" value="Genomic_DNA"/>
</dbReference>
<comment type="caution">
    <text evidence="2">The sequence shown here is derived from an EMBL/GenBank/DDBJ whole genome shotgun (WGS) entry which is preliminary data.</text>
</comment>